<evidence type="ECO:0000313" key="10">
    <source>
        <dbReference type="Proteomes" id="UP000186551"/>
    </source>
</evidence>
<comment type="subcellular location">
    <subcellularLocation>
        <location evidence="1">Cell membrane</location>
        <topology evidence="1">Multi-pass membrane protein</topology>
    </subcellularLocation>
</comment>
<dbReference type="PANTHER" id="PTHR34582">
    <property type="entry name" value="UPF0702 TRANSMEMBRANE PROTEIN YCAP"/>
    <property type="match status" value="1"/>
</dbReference>
<keyword evidence="4 7" id="KW-0812">Transmembrane</keyword>
<dbReference type="AlphaFoldDB" id="A0A1Q5PCJ7"/>
<proteinExistence type="inferred from homology"/>
<dbReference type="RefSeq" id="WP_073852017.1">
    <property type="nucleotide sequence ID" value="NZ_LVWA01000005.1"/>
</dbReference>
<name>A0A1Q5PCJ7_9BACT</name>
<comment type="similarity">
    <text evidence="2">Belongs to the UPF0702 family.</text>
</comment>
<dbReference type="PANTHER" id="PTHR34582:SF6">
    <property type="entry name" value="UPF0702 TRANSMEMBRANE PROTEIN YCAP"/>
    <property type="match status" value="1"/>
</dbReference>
<dbReference type="Proteomes" id="UP000186551">
    <property type="component" value="Unassembled WGS sequence"/>
</dbReference>
<accession>A0A1Q5PCJ7</accession>
<evidence type="ECO:0000259" key="8">
    <source>
        <dbReference type="Pfam" id="PF04239"/>
    </source>
</evidence>
<feature type="transmembrane region" description="Helical" evidence="7">
    <location>
        <begin position="6"/>
        <end position="22"/>
    </location>
</feature>
<keyword evidence="3" id="KW-1003">Cell membrane</keyword>
<sequence length="147" mass="16779">METIIRGIILYVFLLIIFRINGKRALTEATVFDFVLLLIIAETTEQALLTEDHSVTGSMLLIITLVTLDILMSLLKQKFLPMEKLIDGGPLVLLENGRLLQDRMKKERVDEADILESAREMQGLQRLDQIRYAILEKDGKITIIPKE</sequence>
<feature type="domain" description="YetF C-terminal" evidence="8">
    <location>
        <begin position="78"/>
        <end position="147"/>
    </location>
</feature>
<dbReference type="GO" id="GO:0005886">
    <property type="term" value="C:plasma membrane"/>
    <property type="evidence" value="ECO:0007669"/>
    <property type="project" value="UniProtKB-SubCell"/>
</dbReference>
<evidence type="ECO:0000256" key="2">
    <source>
        <dbReference type="ARBA" id="ARBA00006448"/>
    </source>
</evidence>
<comment type="caution">
    <text evidence="9">The sequence shown here is derived from an EMBL/GenBank/DDBJ whole genome shotgun (WGS) entry which is preliminary data.</text>
</comment>
<organism evidence="9 10">
    <name type="scientific">Pontibacter flavimaris</name>
    <dbReference type="NCBI Taxonomy" id="1797110"/>
    <lineage>
        <taxon>Bacteria</taxon>
        <taxon>Pseudomonadati</taxon>
        <taxon>Bacteroidota</taxon>
        <taxon>Cytophagia</taxon>
        <taxon>Cytophagales</taxon>
        <taxon>Hymenobacteraceae</taxon>
        <taxon>Pontibacter</taxon>
    </lineage>
</organism>
<dbReference type="EMBL" id="LVWA01000005">
    <property type="protein sequence ID" value="OKL39911.1"/>
    <property type="molecule type" value="Genomic_DNA"/>
</dbReference>
<dbReference type="Pfam" id="PF04239">
    <property type="entry name" value="DUF421"/>
    <property type="match status" value="1"/>
</dbReference>
<feature type="transmembrane region" description="Helical" evidence="7">
    <location>
        <begin position="55"/>
        <end position="75"/>
    </location>
</feature>
<evidence type="ECO:0000256" key="6">
    <source>
        <dbReference type="ARBA" id="ARBA00023136"/>
    </source>
</evidence>
<keyword evidence="10" id="KW-1185">Reference proteome</keyword>
<dbReference type="OrthoDB" id="9778331at2"/>
<dbReference type="STRING" id="1797110.A3841_16180"/>
<evidence type="ECO:0000256" key="5">
    <source>
        <dbReference type="ARBA" id="ARBA00022989"/>
    </source>
</evidence>
<keyword evidence="6 7" id="KW-0472">Membrane</keyword>
<evidence type="ECO:0000256" key="4">
    <source>
        <dbReference type="ARBA" id="ARBA00022692"/>
    </source>
</evidence>
<dbReference type="InterPro" id="IPR023090">
    <property type="entry name" value="UPF0702_alpha/beta_dom_sf"/>
</dbReference>
<protein>
    <recommendedName>
        <fullName evidence="8">YetF C-terminal domain-containing protein</fullName>
    </recommendedName>
</protein>
<dbReference type="Gene3D" id="3.30.240.20">
    <property type="entry name" value="bsu07140 like domains"/>
    <property type="match status" value="1"/>
</dbReference>
<evidence type="ECO:0000313" key="9">
    <source>
        <dbReference type="EMBL" id="OKL39911.1"/>
    </source>
</evidence>
<evidence type="ECO:0000256" key="1">
    <source>
        <dbReference type="ARBA" id="ARBA00004651"/>
    </source>
</evidence>
<feature type="transmembrane region" description="Helical" evidence="7">
    <location>
        <begin position="29"/>
        <end position="49"/>
    </location>
</feature>
<evidence type="ECO:0000256" key="7">
    <source>
        <dbReference type="SAM" id="Phobius"/>
    </source>
</evidence>
<reference evidence="9 10" key="1">
    <citation type="submission" date="2016-03" db="EMBL/GenBank/DDBJ databases">
        <title>Genome sequence of Pontibacter sp. nov., of the family cytophagaceae, isolated from marine sediment of the Yellow Sea, China.</title>
        <authorList>
            <person name="Zhang G."/>
            <person name="Zhang R."/>
        </authorList>
    </citation>
    <scope>NUCLEOTIDE SEQUENCE [LARGE SCALE GENOMIC DNA]</scope>
    <source>
        <strain evidence="9 10">S10-8</strain>
    </source>
</reference>
<gene>
    <name evidence="9" type="ORF">A3841_16180</name>
</gene>
<keyword evidence="5 7" id="KW-1133">Transmembrane helix</keyword>
<evidence type="ECO:0000256" key="3">
    <source>
        <dbReference type="ARBA" id="ARBA00022475"/>
    </source>
</evidence>
<dbReference type="InterPro" id="IPR007353">
    <property type="entry name" value="DUF421"/>
</dbReference>